<keyword evidence="8 23" id="KW-0349">Heme</keyword>
<dbReference type="PROSITE" id="PS01033">
    <property type="entry name" value="GLOBIN"/>
    <property type="match status" value="1"/>
</dbReference>
<comment type="cofactor">
    <cofactor evidence="1">
        <name>heme b</name>
        <dbReference type="ChEBI" id="CHEBI:60344"/>
    </cofactor>
</comment>
<keyword evidence="11" id="KW-0479">Metal-binding</keyword>
<dbReference type="EMBL" id="JMPR01000026">
    <property type="protein sequence ID" value="KFD20179.1"/>
    <property type="molecule type" value="Genomic_DNA"/>
</dbReference>
<evidence type="ECO:0000256" key="18">
    <source>
        <dbReference type="ARBA" id="ARBA00030024"/>
    </source>
</evidence>
<evidence type="ECO:0000256" key="3">
    <source>
        <dbReference type="ARBA" id="ARBA00006401"/>
    </source>
</evidence>
<evidence type="ECO:0000256" key="2">
    <source>
        <dbReference type="ARBA" id="ARBA00001974"/>
    </source>
</evidence>
<dbReference type="SUPFAM" id="SSF63380">
    <property type="entry name" value="Riboflavin synthase domain-like"/>
    <property type="match status" value="1"/>
</dbReference>
<dbReference type="CDD" id="cd14776">
    <property type="entry name" value="HmpEc-globin-like"/>
    <property type="match status" value="1"/>
</dbReference>
<evidence type="ECO:0000256" key="10">
    <source>
        <dbReference type="ARBA" id="ARBA00022630"/>
    </source>
</evidence>
<dbReference type="Pfam" id="PF00970">
    <property type="entry name" value="FAD_binding_6"/>
    <property type="match status" value="1"/>
</dbReference>
<evidence type="ECO:0000259" key="24">
    <source>
        <dbReference type="PROSITE" id="PS01033"/>
    </source>
</evidence>
<keyword evidence="14 26" id="KW-0560">Oxidoreductase</keyword>
<keyword evidence="7" id="KW-0216">Detoxification</keyword>
<dbReference type="PANTHER" id="PTHR43396:SF3">
    <property type="entry name" value="FLAVOHEMOPROTEIN"/>
    <property type="match status" value="1"/>
</dbReference>
<dbReference type="InterPro" id="IPR039261">
    <property type="entry name" value="FNR_nucleotide-bd"/>
</dbReference>
<dbReference type="eggNOG" id="COG1017">
    <property type="taxonomic scope" value="Bacteria"/>
</dbReference>
<reference evidence="26 27" key="1">
    <citation type="submission" date="2014-05" db="EMBL/GenBank/DDBJ databases">
        <title>ATOL: Assembling a taxonomically balanced genome-scale reconstruction of the evolutionary history of the Enterobacteriaceae.</title>
        <authorList>
            <person name="Plunkett G.III."/>
            <person name="Neeno-Eckwall E.C."/>
            <person name="Glasner J.D."/>
            <person name="Perna N.T."/>
        </authorList>
    </citation>
    <scope>NUCLEOTIDE SEQUENCE [LARGE SCALE GENOMIC DNA]</scope>
    <source>
        <strain evidence="26 27">ATCC 33301</strain>
    </source>
</reference>
<keyword evidence="13" id="KW-0521">NADP</keyword>
<dbReference type="NCBIfam" id="NF009805">
    <property type="entry name" value="PRK13289.1"/>
    <property type="match status" value="1"/>
</dbReference>
<evidence type="ECO:0000256" key="12">
    <source>
        <dbReference type="ARBA" id="ARBA00022827"/>
    </source>
</evidence>
<evidence type="ECO:0000256" key="21">
    <source>
        <dbReference type="ARBA" id="ARBA00048649"/>
    </source>
</evidence>
<evidence type="ECO:0000256" key="9">
    <source>
        <dbReference type="ARBA" id="ARBA00022621"/>
    </source>
</evidence>
<dbReference type="CDD" id="cd06184">
    <property type="entry name" value="flavohem_like_fad_nad_binding"/>
    <property type="match status" value="1"/>
</dbReference>
<dbReference type="eggNOG" id="COG1018">
    <property type="taxonomic scope" value="Bacteria"/>
</dbReference>
<dbReference type="Pfam" id="PF00175">
    <property type="entry name" value="NAD_binding_1"/>
    <property type="match status" value="1"/>
</dbReference>
<evidence type="ECO:0000256" key="15">
    <source>
        <dbReference type="ARBA" id="ARBA00023004"/>
    </source>
</evidence>
<dbReference type="InterPro" id="IPR009050">
    <property type="entry name" value="Globin-like_sf"/>
</dbReference>
<dbReference type="GO" id="GO:0019825">
    <property type="term" value="F:oxygen binding"/>
    <property type="evidence" value="ECO:0007669"/>
    <property type="project" value="InterPro"/>
</dbReference>
<dbReference type="GO" id="GO:0071500">
    <property type="term" value="P:cellular response to nitrosative stress"/>
    <property type="evidence" value="ECO:0007669"/>
    <property type="project" value="TreeGrafter"/>
</dbReference>
<dbReference type="SUPFAM" id="SSF52343">
    <property type="entry name" value="Ferredoxin reductase-like, C-terminal NADP-linked domain"/>
    <property type="match status" value="1"/>
</dbReference>
<keyword evidence="23" id="KW-0813">Transport</keyword>
<dbReference type="GO" id="GO:0005344">
    <property type="term" value="F:oxygen carrier activity"/>
    <property type="evidence" value="ECO:0007669"/>
    <property type="project" value="UniProtKB-KW"/>
</dbReference>
<comment type="cofactor">
    <cofactor evidence="2">
        <name>FAD</name>
        <dbReference type="ChEBI" id="CHEBI:57692"/>
    </cofactor>
</comment>
<feature type="domain" description="FAD-binding FR-type" evidence="25">
    <location>
        <begin position="150"/>
        <end position="255"/>
    </location>
</feature>
<dbReference type="GO" id="GO:0046210">
    <property type="term" value="P:nitric oxide catabolic process"/>
    <property type="evidence" value="ECO:0007669"/>
    <property type="project" value="TreeGrafter"/>
</dbReference>
<dbReference type="InterPro" id="IPR012292">
    <property type="entry name" value="Globin/Proto"/>
</dbReference>
<dbReference type="Pfam" id="PF00042">
    <property type="entry name" value="Globin"/>
    <property type="match status" value="1"/>
</dbReference>
<protein>
    <recommendedName>
        <fullName evidence="6">Flavohemoprotein</fullName>
        <ecNumber evidence="5">1.14.12.17</ecNumber>
    </recommendedName>
    <alternativeName>
        <fullName evidence="19">Flavohemoglobin</fullName>
    </alternativeName>
    <alternativeName>
        <fullName evidence="18">Hemoglobin-like protein</fullName>
    </alternativeName>
    <alternativeName>
        <fullName evidence="20">Nitric oxide dioxygenase</fullName>
    </alternativeName>
</protein>
<dbReference type="GO" id="GO:0020037">
    <property type="term" value="F:heme binding"/>
    <property type="evidence" value="ECO:0007669"/>
    <property type="project" value="InterPro"/>
</dbReference>
<comment type="function">
    <text evidence="17">Is involved in NO detoxification in an aerobic process, termed nitric oxide dioxygenase (NOD) reaction that utilizes O(2) and NAD(P)H to convert NO to nitrate, which protects the bacterium from various noxious nitrogen compounds. Therefore, plays a central role in the inducible response to nitrosative stress.</text>
</comment>
<dbReference type="GO" id="GO:0009636">
    <property type="term" value="P:response to toxic substance"/>
    <property type="evidence" value="ECO:0007669"/>
    <property type="project" value="UniProtKB-KW"/>
</dbReference>
<dbReference type="InterPro" id="IPR001433">
    <property type="entry name" value="OxRdtase_FAD/NAD-bd"/>
</dbReference>
<keyword evidence="27" id="KW-1185">Reference proteome</keyword>
<comment type="catalytic activity">
    <reaction evidence="21">
        <text>2 nitric oxide + NADH + 2 O2 = 2 nitrate + NAD(+) + H(+)</text>
        <dbReference type="Rhea" id="RHEA:19469"/>
        <dbReference type="ChEBI" id="CHEBI:15378"/>
        <dbReference type="ChEBI" id="CHEBI:15379"/>
        <dbReference type="ChEBI" id="CHEBI:16480"/>
        <dbReference type="ChEBI" id="CHEBI:17632"/>
        <dbReference type="ChEBI" id="CHEBI:57540"/>
        <dbReference type="ChEBI" id="CHEBI:57945"/>
        <dbReference type="EC" id="1.14.12.17"/>
    </reaction>
</comment>
<evidence type="ECO:0000256" key="6">
    <source>
        <dbReference type="ARBA" id="ARBA00014637"/>
    </source>
</evidence>
<feature type="domain" description="Globin" evidence="24">
    <location>
        <begin position="1"/>
        <end position="136"/>
    </location>
</feature>
<comment type="similarity">
    <text evidence="3">In the C-terminal section; belongs to the flavoprotein pyridine nucleotide cytochrome reductase family.</text>
</comment>
<dbReference type="AlphaFoldDB" id="A0A085JI83"/>
<keyword evidence="10" id="KW-0285">Flavoprotein</keyword>
<evidence type="ECO:0000256" key="22">
    <source>
        <dbReference type="ARBA" id="ARBA00049433"/>
    </source>
</evidence>
<proteinExistence type="inferred from homology"/>
<dbReference type="InterPro" id="IPR017927">
    <property type="entry name" value="FAD-bd_FR_type"/>
</dbReference>
<name>A0A085JI83_9GAMM</name>
<evidence type="ECO:0000256" key="5">
    <source>
        <dbReference type="ARBA" id="ARBA00012229"/>
    </source>
</evidence>
<dbReference type="Gene3D" id="3.40.50.80">
    <property type="entry name" value="Nucleotide-binding domain of ferredoxin-NADP reductase (FNR) module"/>
    <property type="match status" value="1"/>
</dbReference>
<dbReference type="GO" id="GO:0071949">
    <property type="term" value="F:FAD binding"/>
    <property type="evidence" value="ECO:0007669"/>
    <property type="project" value="TreeGrafter"/>
</dbReference>
<gene>
    <name evidence="26" type="primary">hmp</name>
    <name evidence="26" type="ORF">GTPT_1419</name>
</gene>
<dbReference type="EC" id="1.14.12.17" evidence="5"/>
<organism evidence="26 27">
    <name type="scientific">Tatumella ptyseos ATCC 33301</name>
    <dbReference type="NCBI Taxonomy" id="1005995"/>
    <lineage>
        <taxon>Bacteria</taxon>
        <taxon>Pseudomonadati</taxon>
        <taxon>Pseudomonadota</taxon>
        <taxon>Gammaproteobacteria</taxon>
        <taxon>Enterobacterales</taxon>
        <taxon>Erwiniaceae</taxon>
        <taxon>Tatumella</taxon>
    </lineage>
</organism>
<evidence type="ECO:0000313" key="26">
    <source>
        <dbReference type="EMBL" id="KFD20179.1"/>
    </source>
</evidence>
<evidence type="ECO:0000256" key="13">
    <source>
        <dbReference type="ARBA" id="ARBA00022857"/>
    </source>
</evidence>
<evidence type="ECO:0000256" key="8">
    <source>
        <dbReference type="ARBA" id="ARBA00022617"/>
    </source>
</evidence>
<keyword evidence="12" id="KW-0274">FAD</keyword>
<dbReference type="PANTHER" id="PTHR43396">
    <property type="entry name" value="FLAVOHEMOPROTEIN"/>
    <property type="match status" value="1"/>
</dbReference>
<dbReference type="Proteomes" id="UP000028602">
    <property type="component" value="Unassembled WGS sequence"/>
</dbReference>
<keyword evidence="9 23" id="KW-0561">Oxygen transport</keyword>
<dbReference type="Gene3D" id="2.40.30.10">
    <property type="entry name" value="Translation factors"/>
    <property type="match status" value="1"/>
</dbReference>
<comment type="caution">
    <text evidence="26">The sequence shown here is derived from an EMBL/GenBank/DDBJ whole genome shotgun (WGS) entry which is preliminary data.</text>
</comment>
<dbReference type="FunFam" id="2.40.30.10:FF:000034">
    <property type="entry name" value="Flavohemoprotein"/>
    <property type="match status" value="1"/>
</dbReference>
<evidence type="ECO:0000313" key="27">
    <source>
        <dbReference type="Proteomes" id="UP000028602"/>
    </source>
</evidence>
<evidence type="ECO:0000256" key="19">
    <source>
        <dbReference type="ARBA" id="ARBA00030929"/>
    </source>
</evidence>
<dbReference type="GO" id="GO:0046872">
    <property type="term" value="F:metal ion binding"/>
    <property type="evidence" value="ECO:0007669"/>
    <property type="project" value="UniProtKB-KW"/>
</dbReference>
<dbReference type="InterPro" id="IPR017938">
    <property type="entry name" value="Riboflavin_synthase-like_b-brl"/>
</dbReference>
<evidence type="ECO:0000259" key="25">
    <source>
        <dbReference type="PROSITE" id="PS51384"/>
    </source>
</evidence>
<dbReference type="FunFam" id="3.40.50.80:FF:000010">
    <property type="entry name" value="Flavohemoprotein"/>
    <property type="match status" value="1"/>
</dbReference>
<dbReference type="InterPro" id="IPR000971">
    <property type="entry name" value="Globin"/>
</dbReference>
<dbReference type="OrthoDB" id="9801223at2"/>
<comment type="similarity">
    <text evidence="4">Belongs to the globin family. Two-domain flavohemoproteins subfamily.</text>
</comment>
<dbReference type="Gene3D" id="1.10.490.10">
    <property type="entry name" value="Globins"/>
    <property type="match status" value="1"/>
</dbReference>
<dbReference type="SUPFAM" id="SSF46458">
    <property type="entry name" value="Globin-like"/>
    <property type="match status" value="1"/>
</dbReference>
<evidence type="ECO:0000256" key="4">
    <source>
        <dbReference type="ARBA" id="ARBA00008414"/>
    </source>
</evidence>
<dbReference type="FunFam" id="1.10.490.10:FF:000003">
    <property type="entry name" value="Flavohemoprotein"/>
    <property type="match status" value="1"/>
</dbReference>
<keyword evidence="16" id="KW-0520">NAD</keyword>
<evidence type="ECO:0000256" key="20">
    <source>
        <dbReference type="ARBA" id="ARBA00033187"/>
    </source>
</evidence>
<evidence type="ECO:0000256" key="14">
    <source>
        <dbReference type="ARBA" id="ARBA00023002"/>
    </source>
</evidence>
<dbReference type="RefSeq" id="WP_025903698.1">
    <property type="nucleotide sequence ID" value="NZ_ATMJ01000085.1"/>
</dbReference>
<keyword evidence="15" id="KW-0408">Iron</keyword>
<comment type="catalytic activity">
    <reaction evidence="22">
        <text>2 nitric oxide + NADPH + 2 O2 = 2 nitrate + NADP(+) + H(+)</text>
        <dbReference type="Rhea" id="RHEA:19465"/>
        <dbReference type="ChEBI" id="CHEBI:15378"/>
        <dbReference type="ChEBI" id="CHEBI:15379"/>
        <dbReference type="ChEBI" id="CHEBI:16480"/>
        <dbReference type="ChEBI" id="CHEBI:17632"/>
        <dbReference type="ChEBI" id="CHEBI:57783"/>
        <dbReference type="ChEBI" id="CHEBI:58349"/>
        <dbReference type="EC" id="1.14.12.17"/>
    </reaction>
</comment>
<dbReference type="PROSITE" id="PS51384">
    <property type="entry name" value="FAD_FR"/>
    <property type="match status" value="1"/>
</dbReference>
<sequence length="395" mass="43757">MLDAKTIALVRETLPAIAAAGPAVTQHFYQRMLSHNPELKDVFNMSNQASGRQPEALFNALCAYGSHLDTPEALLPAVEKIAQKHVSLSIQPEQYAIVGEHLLGTIRELLDPGDEVLAAWAKAYGVLADIFINREEQIYAQHEHLSGGWRGTRDFVISEIKQESEVIKSFVLTPEDGQPVSEFTAGQFVALYLKPEGFTHRQIRQYSLTRTPDGKSYRIAVRRQPEGKVSGWLHSRAKCGDRVALSAPAGDFLLDSSLFPAPITLISAGSGQTPLLAMLHALAEQQYTARVNWWHAAHNRAEHAFSEEVTQLGSTLNDFHEVIWYKQPDNAMADDHHLSGLINITQAGSALDDPRCHYFVCGPTGFMQSVIHQLTEAGVSQSHIHYELFGPHKDL</sequence>
<evidence type="ECO:0000256" key="1">
    <source>
        <dbReference type="ARBA" id="ARBA00001970"/>
    </source>
</evidence>
<evidence type="ECO:0000256" key="11">
    <source>
        <dbReference type="ARBA" id="ARBA00022723"/>
    </source>
</evidence>
<evidence type="ECO:0000256" key="7">
    <source>
        <dbReference type="ARBA" id="ARBA00022575"/>
    </source>
</evidence>
<accession>A0A085JI83</accession>
<evidence type="ECO:0000256" key="17">
    <source>
        <dbReference type="ARBA" id="ARBA00025094"/>
    </source>
</evidence>
<dbReference type="InterPro" id="IPR008333">
    <property type="entry name" value="Cbr1-like_FAD-bd_dom"/>
</dbReference>
<evidence type="ECO:0000256" key="16">
    <source>
        <dbReference type="ARBA" id="ARBA00023027"/>
    </source>
</evidence>
<dbReference type="GO" id="GO:0008941">
    <property type="term" value="F:nitric oxide dioxygenase NAD(P)H activity"/>
    <property type="evidence" value="ECO:0007669"/>
    <property type="project" value="UniProtKB-EC"/>
</dbReference>
<evidence type="ECO:0000256" key="23">
    <source>
        <dbReference type="RuleBase" id="RU000356"/>
    </source>
</evidence>